<proteinExistence type="inferred from homology"/>
<dbReference type="GO" id="GO:0005524">
    <property type="term" value="F:ATP binding"/>
    <property type="evidence" value="ECO:0007669"/>
    <property type="project" value="UniProtKB-KW"/>
</dbReference>
<name>A0A0J7J7M4_9GAMM</name>
<dbReference type="Gene3D" id="3.40.50.300">
    <property type="entry name" value="P-loop containing nucleotide triphosphate hydrolases"/>
    <property type="match status" value="1"/>
</dbReference>
<dbReference type="InterPro" id="IPR037257">
    <property type="entry name" value="T2SS_E_N_sf"/>
</dbReference>
<dbReference type="GO" id="GO:0016887">
    <property type="term" value="F:ATP hydrolysis activity"/>
    <property type="evidence" value="ECO:0007669"/>
    <property type="project" value="TreeGrafter"/>
</dbReference>
<protein>
    <submittedName>
        <fullName evidence="5">Type II secretory pathway ATPase GspE/PulE or T4P pilus assembly pathway ATPase PilB</fullName>
    </submittedName>
</protein>
<comment type="similarity">
    <text evidence="1">Belongs to the GSP E family.</text>
</comment>
<dbReference type="Pfam" id="PF05157">
    <property type="entry name" value="MshEN"/>
    <property type="match status" value="1"/>
</dbReference>
<dbReference type="InterPro" id="IPR003593">
    <property type="entry name" value="AAA+_ATPase"/>
</dbReference>
<evidence type="ECO:0000313" key="6">
    <source>
        <dbReference type="Proteomes" id="UP000036102"/>
    </source>
</evidence>
<evidence type="ECO:0000256" key="3">
    <source>
        <dbReference type="ARBA" id="ARBA00022840"/>
    </source>
</evidence>
<accession>A0A0J7J7M4</accession>
<dbReference type="InterPro" id="IPR001482">
    <property type="entry name" value="T2SS/T4SS_dom"/>
</dbReference>
<keyword evidence="3" id="KW-0067">ATP-binding</keyword>
<dbReference type="InterPro" id="IPR027417">
    <property type="entry name" value="P-loop_NTPase"/>
</dbReference>
<dbReference type="PANTHER" id="PTHR30258:SF13">
    <property type="entry name" value="SECRETION PATHWAY ATPASE-RELATED"/>
    <property type="match status" value="1"/>
</dbReference>
<dbReference type="GO" id="GO:0005886">
    <property type="term" value="C:plasma membrane"/>
    <property type="evidence" value="ECO:0007669"/>
    <property type="project" value="TreeGrafter"/>
</dbReference>
<dbReference type="SUPFAM" id="SSF160246">
    <property type="entry name" value="EspE N-terminal domain-like"/>
    <property type="match status" value="1"/>
</dbReference>
<dbReference type="Pfam" id="PF00437">
    <property type="entry name" value="T2SSE"/>
    <property type="match status" value="1"/>
</dbReference>
<dbReference type="PANTHER" id="PTHR30258">
    <property type="entry name" value="TYPE II SECRETION SYSTEM PROTEIN GSPE-RELATED"/>
    <property type="match status" value="1"/>
</dbReference>
<evidence type="ECO:0000313" key="5">
    <source>
        <dbReference type="EMBL" id="KMQ73931.1"/>
    </source>
</evidence>
<dbReference type="OrthoDB" id="9804785at2"/>
<dbReference type="PROSITE" id="PS00662">
    <property type="entry name" value="T2SP_E"/>
    <property type="match status" value="1"/>
</dbReference>
<evidence type="ECO:0000256" key="1">
    <source>
        <dbReference type="ARBA" id="ARBA00006611"/>
    </source>
</evidence>
<dbReference type="SMART" id="SM00382">
    <property type="entry name" value="AAA"/>
    <property type="match status" value="1"/>
</dbReference>
<sequence length="605" mass="67160">MADTDTSGIAQRPPAPHRSTLTLRDICTALVTSGEVSQEDAERILSANLGAATSNGQAGKRHPLELVAIASLTSEQSGRTLDLDRLTEWLAGWAGQTYYHIDPLKIDTPAIARVMSYAFAQRHGILAVEIGREEVLVASAEPFKSDWVQNLQQAVRKDIRRVVANPEDIRRYTVEFYQLANSVNKASGGQAPGVAGHQNFEQLLDLGASEHPDANDQHVVKIVDWLLQYAFDQRASDIHIEPRRSATQVRFRIDGVLHNVYEFPEHVGVAVTSRLKILGRLNVAEKRRPQDGRIKTRKPDNREVELRLATMPTAFGEKMVMRIFDPDVLLKSYEQLGFGREDRQRWQEITSRPHGIVLVTGPTGSGKTTTLYSTLKQIASPELNVCTIEDPIEMVEPAFNQMQVQTNIELTFAAGVRALLRQDPDIIMIGEIRDLETAEMAVQAALTGHLVLSTLHTNDAPSAITRLMELGIPPYLIRATVLGVMAQRLARTLCPHCKAPGPADEQAWQTLTRPWKAPVPKQFYQPVGCLECRNTGYLGRAGVYEIMALSGPLLRQITDQCELEQLRLDAYKEGMKSLRLSGAQKVAAGLTTVEEILRVTPESQR</sequence>
<reference evidence="5 6" key="1">
    <citation type="submission" date="2015-06" db="EMBL/GenBank/DDBJ databases">
        <title>Marinobacter subterrani, a genetically tractable neutrophilic iron-oxidizing strain isolated from the Soudan Iron Mine.</title>
        <authorList>
            <person name="Bonis B.M."/>
            <person name="Gralnick J.A."/>
        </authorList>
    </citation>
    <scope>NUCLEOTIDE SEQUENCE [LARGE SCALE GENOMIC DNA]</scope>
    <source>
        <strain evidence="5 6">JG233</strain>
    </source>
</reference>
<keyword evidence="2" id="KW-0547">Nucleotide-binding</keyword>
<feature type="domain" description="Bacterial type II secretion system protein E" evidence="4">
    <location>
        <begin position="420"/>
        <end position="434"/>
    </location>
</feature>
<dbReference type="Proteomes" id="UP000036102">
    <property type="component" value="Unassembled WGS sequence"/>
</dbReference>
<dbReference type="AlphaFoldDB" id="A0A0J7J7M4"/>
<evidence type="ECO:0000256" key="2">
    <source>
        <dbReference type="ARBA" id="ARBA00022741"/>
    </source>
</evidence>
<dbReference type="InterPro" id="IPR007831">
    <property type="entry name" value="T2SS_GspE_N"/>
</dbReference>
<dbReference type="SUPFAM" id="SSF52540">
    <property type="entry name" value="P-loop containing nucleoside triphosphate hydrolases"/>
    <property type="match status" value="1"/>
</dbReference>
<dbReference type="STRING" id="1658765.Msub_10099"/>
<evidence type="ECO:0000259" key="4">
    <source>
        <dbReference type="PROSITE" id="PS00662"/>
    </source>
</evidence>
<dbReference type="EMBL" id="LFBU01000001">
    <property type="protein sequence ID" value="KMQ73931.1"/>
    <property type="molecule type" value="Genomic_DNA"/>
</dbReference>
<dbReference type="PATRIC" id="fig|1658765.3.peg.95"/>
<dbReference type="RefSeq" id="WP_048494208.1">
    <property type="nucleotide sequence ID" value="NZ_LFBU01000001.1"/>
</dbReference>
<gene>
    <name evidence="5" type="ORF">Msub_10099</name>
</gene>
<keyword evidence="6" id="KW-1185">Reference proteome</keyword>
<comment type="caution">
    <text evidence="5">The sequence shown here is derived from an EMBL/GenBank/DDBJ whole genome shotgun (WGS) entry which is preliminary data.</text>
</comment>
<dbReference type="Gene3D" id="3.30.300.160">
    <property type="entry name" value="Type II secretion system, protein E, N-terminal domain"/>
    <property type="match status" value="1"/>
</dbReference>
<organism evidence="5 6">
    <name type="scientific">Marinobacter subterrani</name>
    <dbReference type="NCBI Taxonomy" id="1658765"/>
    <lineage>
        <taxon>Bacteria</taxon>
        <taxon>Pseudomonadati</taxon>
        <taxon>Pseudomonadota</taxon>
        <taxon>Gammaproteobacteria</taxon>
        <taxon>Pseudomonadales</taxon>
        <taxon>Marinobacteraceae</taxon>
        <taxon>Marinobacter</taxon>
    </lineage>
</organism>
<dbReference type="Gene3D" id="3.30.450.90">
    <property type="match status" value="1"/>
</dbReference>
<dbReference type="CDD" id="cd01129">
    <property type="entry name" value="PulE-GspE-like"/>
    <property type="match status" value="1"/>
</dbReference>
<dbReference type="FunFam" id="3.40.50.300:FF:000398">
    <property type="entry name" value="Type IV pilus assembly ATPase PilB"/>
    <property type="match status" value="1"/>
</dbReference>